<name>A0AAV2SRF2_MEGNR</name>
<gene>
    <name evidence="1" type="ORF">MNOR_LOCUS39064</name>
</gene>
<feature type="non-terminal residue" evidence="1">
    <location>
        <position position="1"/>
    </location>
</feature>
<evidence type="ECO:0000313" key="2">
    <source>
        <dbReference type="Proteomes" id="UP001497623"/>
    </source>
</evidence>
<evidence type="ECO:0000313" key="1">
    <source>
        <dbReference type="EMBL" id="CAL4220860.1"/>
    </source>
</evidence>
<protein>
    <submittedName>
        <fullName evidence="1">Uncharacterized protein</fullName>
    </submittedName>
</protein>
<keyword evidence="2" id="KW-1185">Reference proteome</keyword>
<reference evidence="1 2" key="1">
    <citation type="submission" date="2024-05" db="EMBL/GenBank/DDBJ databases">
        <authorList>
            <person name="Wallberg A."/>
        </authorList>
    </citation>
    <scope>NUCLEOTIDE SEQUENCE [LARGE SCALE GENOMIC DNA]</scope>
</reference>
<dbReference type="Proteomes" id="UP001497623">
    <property type="component" value="Unassembled WGS sequence"/>
</dbReference>
<comment type="caution">
    <text evidence="1">The sequence shown here is derived from an EMBL/GenBank/DDBJ whole genome shotgun (WGS) entry which is preliminary data.</text>
</comment>
<accession>A0AAV2SRF2</accession>
<organism evidence="1 2">
    <name type="scientific">Meganyctiphanes norvegica</name>
    <name type="common">Northern krill</name>
    <name type="synonym">Thysanopoda norvegica</name>
    <dbReference type="NCBI Taxonomy" id="48144"/>
    <lineage>
        <taxon>Eukaryota</taxon>
        <taxon>Metazoa</taxon>
        <taxon>Ecdysozoa</taxon>
        <taxon>Arthropoda</taxon>
        <taxon>Crustacea</taxon>
        <taxon>Multicrustacea</taxon>
        <taxon>Malacostraca</taxon>
        <taxon>Eumalacostraca</taxon>
        <taxon>Eucarida</taxon>
        <taxon>Euphausiacea</taxon>
        <taxon>Euphausiidae</taxon>
        <taxon>Meganyctiphanes</taxon>
    </lineage>
</organism>
<dbReference type="AlphaFoldDB" id="A0AAV2SRF2"/>
<dbReference type="EMBL" id="CAXKWB010096459">
    <property type="protein sequence ID" value="CAL4220860.1"/>
    <property type="molecule type" value="Genomic_DNA"/>
</dbReference>
<proteinExistence type="predicted"/>
<sequence length="119" mass="12263">RCLVCVSWCLVGVLGFGCNISVLWLGCNISVLGLGCNICVLGFWGNISVLGPGGTVGESPSGLLVVVTIFLTGNFDRSNILNHGPGHDPGGCYISVLGCSGFEDPDRGLIIVALLTGLR</sequence>